<evidence type="ECO:0000313" key="3">
    <source>
        <dbReference type="WBParaSite" id="SBAD_0001233901-mRNA-1"/>
    </source>
</evidence>
<reference evidence="3" key="1">
    <citation type="submission" date="2016-06" db="UniProtKB">
        <authorList>
            <consortium name="WormBaseParasite"/>
        </authorList>
    </citation>
    <scope>IDENTIFICATION</scope>
</reference>
<reference evidence="1 2" key="2">
    <citation type="submission" date="2018-11" db="EMBL/GenBank/DDBJ databases">
        <authorList>
            <consortium name="Pathogen Informatics"/>
        </authorList>
    </citation>
    <scope>NUCLEOTIDE SEQUENCE [LARGE SCALE GENOMIC DNA]</scope>
</reference>
<evidence type="ECO:0000313" key="2">
    <source>
        <dbReference type="Proteomes" id="UP000270296"/>
    </source>
</evidence>
<gene>
    <name evidence="1" type="ORF">SBAD_LOCUS11942</name>
</gene>
<dbReference type="WBParaSite" id="SBAD_0001233901-mRNA-1">
    <property type="protein sequence ID" value="SBAD_0001233901-mRNA-1"/>
    <property type="gene ID" value="SBAD_0001233901"/>
</dbReference>
<sequence length="77" mass="8771">MRQPADLTASVASSWPWSSSSVRPFGFSYVDDRSSVCYYLELRLCQAPAFTYSFIVFADGHLLISVSSANRRRRWLS</sequence>
<evidence type="ECO:0000313" key="1">
    <source>
        <dbReference type="EMBL" id="VDP44186.1"/>
    </source>
</evidence>
<dbReference type="AlphaFoldDB" id="A0A183J7U4"/>
<protein>
    <submittedName>
        <fullName evidence="3">Secreted protein</fullName>
    </submittedName>
</protein>
<dbReference type="Proteomes" id="UP000270296">
    <property type="component" value="Unassembled WGS sequence"/>
</dbReference>
<dbReference type="EMBL" id="UZAM01016651">
    <property type="protein sequence ID" value="VDP44186.1"/>
    <property type="molecule type" value="Genomic_DNA"/>
</dbReference>
<organism evidence="3">
    <name type="scientific">Soboliphyme baturini</name>
    <dbReference type="NCBI Taxonomy" id="241478"/>
    <lineage>
        <taxon>Eukaryota</taxon>
        <taxon>Metazoa</taxon>
        <taxon>Ecdysozoa</taxon>
        <taxon>Nematoda</taxon>
        <taxon>Enoplea</taxon>
        <taxon>Dorylaimia</taxon>
        <taxon>Dioctophymatida</taxon>
        <taxon>Dioctophymatoidea</taxon>
        <taxon>Soboliphymatidae</taxon>
        <taxon>Soboliphyme</taxon>
    </lineage>
</organism>
<accession>A0A183J7U4</accession>
<name>A0A183J7U4_9BILA</name>
<keyword evidence="2" id="KW-1185">Reference proteome</keyword>
<proteinExistence type="predicted"/>